<dbReference type="AlphaFoldDB" id="A0A7J8DI73"/>
<comment type="caution">
    <text evidence="1">The sequence shown here is derived from an EMBL/GenBank/DDBJ whole genome shotgun (WGS) entry which is preliminary data.</text>
</comment>
<accession>A0A7J8DI73</accession>
<organism evidence="1 2">
    <name type="scientific">Rousettus aegyptiacus</name>
    <name type="common">Egyptian fruit bat</name>
    <name type="synonym">Pteropus aegyptiacus</name>
    <dbReference type="NCBI Taxonomy" id="9407"/>
    <lineage>
        <taxon>Eukaryota</taxon>
        <taxon>Metazoa</taxon>
        <taxon>Chordata</taxon>
        <taxon>Craniata</taxon>
        <taxon>Vertebrata</taxon>
        <taxon>Euteleostomi</taxon>
        <taxon>Mammalia</taxon>
        <taxon>Eutheria</taxon>
        <taxon>Laurasiatheria</taxon>
        <taxon>Chiroptera</taxon>
        <taxon>Yinpterochiroptera</taxon>
        <taxon>Pteropodoidea</taxon>
        <taxon>Pteropodidae</taxon>
        <taxon>Rousettinae</taxon>
        <taxon>Rousettus</taxon>
    </lineage>
</organism>
<sequence>MLLDFPVMSSHSLSLVKVIEVGFSCFYFSQHEKATTGIDGKQVCGWVNVRSVCLPVASKSRRAEKLVLLFSRRTEKLSGGDKNPDSRVDLNVGAMGMVTFQETGMWLVLRSLTQPALPVPRSVAYVQK</sequence>
<gene>
    <name evidence="1" type="ORF">HJG63_008611</name>
</gene>
<reference evidence="1 2" key="1">
    <citation type="journal article" date="2020" name="Nature">
        <title>Six reference-quality genomes reveal evolution of bat adaptations.</title>
        <authorList>
            <person name="Jebb D."/>
            <person name="Huang Z."/>
            <person name="Pippel M."/>
            <person name="Hughes G.M."/>
            <person name="Lavrichenko K."/>
            <person name="Devanna P."/>
            <person name="Winkler S."/>
            <person name="Jermiin L.S."/>
            <person name="Skirmuntt E.C."/>
            <person name="Katzourakis A."/>
            <person name="Burkitt-Gray L."/>
            <person name="Ray D.A."/>
            <person name="Sullivan K.A.M."/>
            <person name="Roscito J.G."/>
            <person name="Kirilenko B.M."/>
            <person name="Davalos L.M."/>
            <person name="Corthals A.P."/>
            <person name="Power M.L."/>
            <person name="Jones G."/>
            <person name="Ransome R.D."/>
            <person name="Dechmann D.K.N."/>
            <person name="Locatelli A.G."/>
            <person name="Puechmaille S.J."/>
            <person name="Fedrigo O."/>
            <person name="Jarvis E.D."/>
            <person name="Hiller M."/>
            <person name="Vernes S.C."/>
            <person name="Myers E.W."/>
            <person name="Teeling E.C."/>
        </authorList>
    </citation>
    <scope>NUCLEOTIDE SEQUENCE [LARGE SCALE GENOMIC DNA]</scope>
    <source>
        <strain evidence="1">MRouAeg1</strain>
        <tissue evidence="1">Muscle</tissue>
    </source>
</reference>
<proteinExistence type="predicted"/>
<protein>
    <submittedName>
        <fullName evidence="1">Uncharacterized protein</fullName>
    </submittedName>
</protein>
<evidence type="ECO:0000313" key="1">
    <source>
        <dbReference type="EMBL" id="KAF6422810.1"/>
    </source>
</evidence>
<dbReference type="Proteomes" id="UP000593571">
    <property type="component" value="Unassembled WGS sequence"/>
</dbReference>
<dbReference type="EMBL" id="JACASE010000012">
    <property type="protein sequence ID" value="KAF6422810.1"/>
    <property type="molecule type" value="Genomic_DNA"/>
</dbReference>
<name>A0A7J8DI73_ROUAE</name>
<evidence type="ECO:0000313" key="2">
    <source>
        <dbReference type="Proteomes" id="UP000593571"/>
    </source>
</evidence>
<keyword evidence="2" id="KW-1185">Reference proteome</keyword>